<sequence>MDTDMKLGRHHLNQRTLRKMRRDLRHRIVGLPWMNVSKEHCILASWPRSGNTWLRHILFFYFYQSDQVDMTKLDQYMPLIDSVDLKTHLAAPNPAPYRFIKSHELGVPYFLNGRIILIVRDGRDATYSWHHYMQSVHGLKSDFPTFLGACLRDRYRYKSWHTNLASWLDLEAGDAMLILRYEDTLTEPDKALRRILAFLKLPVDEERLQYALEKSSRDAVSKSFQTMKNTNNVVGFSGTAGGPTKERWRSTFTKAQNDTFVAQAGALLSQFGYPLE</sequence>
<dbReference type="EMBL" id="CP000834">
    <property type="protein sequence ID" value="ABV95851.2"/>
    <property type="molecule type" value="Genomic_DNA"/>
</dbReference>
<dbReference type="AlphaFoldDB" id="A8LUD4"/>
<reference evidence="5" key="1">
    <citation type="journal article" date="2010" name="ISME J.">
        <title>The complete genome sequence of the algal symbiont Dinoroseobacter shibae: a hitchhiker's guide to life in the sea.</title>
        <authorList>
            <person name="Wagner-Dobler I."/>
            <person name="Ballhausen B."/>
            <person name="Berger M."/>
            <person name="Brinkhoff T."/>
            <person name="Buchholz I."/>
            <person name="Bunk B."/>
            <person name="Cypionka H."/>
            <person name="Daniel R."/>
            <person name="Drepper T."/>
            <person name="Gerdts G."/>
            <person name="Hahnke S."/>
            <person name="Han C."/>
            <person name="Jahn D."/>
            <person name="Kalhoefer D."/>
            <person name="Kiss H."/>
            <person name="Klenk H.P."/>
            <person name="Kyrpides N."/>
            <person name="Liebl W."/>
            <person name="Liesegang H."/>
            <person name="Meincke L."/>
            <person name="Pati A."/>
            <person name="Petersen J."/>
            <person name="Piekarski T."/>
            <person name="Pommerenke C."/>
            <person name="Pradella S."/>
            <person name="Pukall R."/>
            <person name="Rabus R."/>
            <person name="Stackebrandt E."/>
            <person name="Thole S."/>
            <person name="Thompson L."/>
            <person name="Tielen P."/>
            <person name="Tomasch J."/>
            <person name="von Jan M."/>
            <person name="Wanphrut N."/>
            <person name="Wichels A."/>
            <person name="Zech H."/>
            <person name="Simon M."/>
        </authorList>
    </citation>
    <scope>NUCLEOTIDE SEQUENCE [LARGE SCALE GENOMIC DNA]</scope>
    <source>
        <strain evidence="5">DSM 16493 / NCIMB 14021 / DFL 12</strain>
        <plasmid evidence="5">Plasmid pDSHI04</plasmid>
    </source>
</reference>
<gene>
    <name evidence="4" type="ordered locus">Dshi_4140</name>
</gene>
<keyword evidence="4" id="KW-0614">Plasmid</keyword>
<dbReference type="KEGG" id="dsh:Dshi_4140"/>
<dbReference type="Proteomes" id="UP000006833">
    <property type="component" value="Plasmid pDSHI04"/>
</dbReference>
<evidence type="ECO:0000259" key="3">
    <source>
        <dbReference type="Pfam" id="PF00685"/>
    </source>
</evidence>
<dbReference type="Gene3D" id="3.40.50.300">
    <property type="entry name" value="P-loop containing nucleotide triphosphate hydrolases"/>
    <property type="match status" value="1"/>
</dbReference>
<organism evidence="4 5">
    <name type="scientific">Dinoroseobacter shibae (strain DSM 16493 / NCIMB 14021 / DFL 12)</name>
    <dbReference type="NCBI Taxonomy" id="398580"/>
    <lineage>
        <taxon>Bacteria</taxon>
        <taxon>Pseudomonadati</taxon>
        <taxon>Pseudomonadota</taxon>
        <taxon>Alphaproteobacteria</taxon>
        <taxon>Rhodobacterales</taxon>
        <taxon>Roseobacteraceae</taxon>
        <taxon>Dinoroseobacter</taxon>
    </lineage>
</organism>
<evidence type="ECO:0000313" key="5">
    <source>
        <dbReference type="Proteomes" id="UP000006833"/>
    </source>
</evidence>
<feature type="domain" description="Sulfotransferase" evidence="3">
    <location>
        <begin position="39"/>
        <end position="265"/>
    </location>
</feature>
<dbReference type="Pfam" id="PF00685">
    <property type="entry name" value="Sulfotransfer_1"/>
    <property type="match status" value="1"/>
</dbReference>
<comment type="similarity">
    <text evidence="1">Belongs to the sulfotransferase 1 family.</text>
</comment>
<accession>A8LUD4</accession>
<dbReference type="InterPro" id="IPR000863">
    <property type="entry name" value="Sulfotransferase_dom"/>
</dbReference>
<evidence type="ECO:0000313" key="4">
    <source>
        <dbReference type="EMBL" id="ABV95851.2"/>
    </source>
</evidence>
<dbReference type="InterPro" id="IPR027417">
    <property type="entry name" value="P-loop_NTPase"/>
</dbReference>
<dbReference type="HOGENOM" id="CLU_027239_4_2_5"/>
<name>A8LUD4_DINSH</name>
<dbReference type="GO" id="GO:0008146">
    <property type="term" value="F:sulfotransferase activity"/>
    <property type="evidence" value="ECO:0007669"/>
    <property type="project" value="InterPro"/>
</dbReference>
<geneLocation type="plasmid" evidence="4 5">
    <name>pDSHI04</name>
</geneLocation>
<proteinExistence type="inferred from homology"/>
<keyword evidence="2 4" id="KW-0808">Transferase</keyword>
<protein>
    <submittedName>
        <fullName evidence="4">Sulfotransferase</fullName>
    </submittedName>
</protein>
<evidence type="ECO:0000256" key="1">
    <source>
        <dbReference type="ARBA" id="ARBA00005771"/>
    </source>
</evidence>
<keyword evidence="5" id="KW-1185">Reference proteome</keyword>
<evidence type="ECO:0000256" key="2">
    <source>
        <dbReference type="ARBA" id="ARBA00022679"/>
    </source>
</evidence>
<dbReference type="SUPFAM" id="SSF52540">
    <property type="entry name" value="P-loop containing nucleoside triphosphate hydrolases"/>
    <property type="match status" value="1"/>
</dbReference>
<dbReference type="PANTHER" id="PTHR11783">
    <property type="entry name" value="SULFOTRANSFERASE SULT"/>
    <property type="match status" value="1"/>
</dbReference>